<keyword evidence="4" id="KW-1185">Reference proteome</keyword>
<keyword evidence="1" id="KW-0732">Signal</keyword>
<feature type="signal peptide" evidence="1">
    <location>
        <begin position="1"/>
        <end position="26"/>
    </location>
</feature>
<dbReference type="Pfam" id="PF07589">
    <property type="entry name" value="PEP-CTERM"/>
    <property type="match status" value="1"/>
</dbReference>
<reference evidence="3 4" key="1">
    <citation type="submission" date="2019-03" db="EMBL/GenBank/DDBJ databases">
        <title>Draft Genome Sequence of Duganella callidus sp. nov., a Novel Duganella Species Isolated from Cultivated Soil.</title>
        <authorList>
            <person name="Raths R."/>
            <person name="Peta V."/>
            <person name="Bucking H."/>
        </authorList>
    </citation>
    <scope>NUCLEOTIDE SEQUENCE [LARGE SCALE GENOMIC DNA]</scope>
    <source>
        <strain evidence="3 4">DN04</strain>
    </source>
</reference>
<comment type="caution">
    <text evidence="3">The sequence shown here is derived from an EMBL/GenBank/DDBJ whole genome shotgun (WGS) entry which is preliminary data.</text>
</comment>
<organism evidence="3 4">
    <name type="scientific">Duganella callida</name>
    <dbReference type="NCBI Taxonomy" id="2561932"/>
    <lineage>
        <taxon>Bacteria</taxon>
        <taxon>Pseudomonadati</taxon>
        <taxon>Pseudomonadota</taxon>
        <taxon>Betaproteobacteria</taxon>
        <taxon>Burkholderiales</taxon>
        <taxon>Oxalobacteraceae</taxon>
        <taxon>Telluria group</taxon>
        <taxon>Duganella</taxon>
    </lineage>
</organism>
<dbReference type="Proteomes" id="UP000297729">
    <property type="component" value="Unassembled WGS sequence"/>
</dbReference>
<evidence type="ECO:0000256" key="1">
    <source>
        <dbReference type="SAM" id="SignalP"/>
    </source>
</evidence>
<protein>
    <submittedName>
        <fullName evidence="3">PEP-CTERM sorting domain-containing protein</fullName>
    </submittedName>
</protein>
<gene>
    <name evidence="3" type="ORF">E4L98_03005</name>
</gene>
<dbReference type="NCBIfam" id="TIGR02595">
    <property type="entry name" value="PEP_CTERM"/>
    <property type="match status" value="1"/>
</dbReference>
<evidence type="ECO:0000259" key="2">
    <source>
        <dbReference type="Pfam" id="PF07589"/>
    </source>
</evidence>
<dbReference type="InterPro" id="IPR013424">
    <property type="entry name" value="Ice-binding_C"/>
</dbReference>
<accession>A0A4Y9STK3</accession>
<feature type="chain" id="PRO_5021405128" evidence="1">
    <location>
        <begin position="27"/>
        <end position="244"/>
    </location>
</feature>
<feature type="domain" description="Ice-binding protein C-terminal" evidence="2">
    <location>
        <begin position="211"/>
        <end position="235"/>
    </location>
</feature>
<dbReference type="EMBL" id="SPVG01000028">
    <property type="protein sequence ID" value="TFW29941.1"/>
    <property type="molecule type" value="Genomic_DNA"/>
</dbReference>
<evidence type="ECO:0000313" key="3">
    <source>
        <dbReference type="EMBL" id="TFW29941.1"/>
    </source>
</evidence>
<proteinExistence type="predicted"/>
<sequence length="244" mass="25086">MNQLKKTLTAATLGALALMGAASAMADTIDFESQSPTVYGGTETFTEGGYSFLVIDSTASETGMGFAGAIGQGSNPYQCDIAACPTGNSSNYYIGTNDGSLQIARSDGKAFRLSSLDYAFLPPIDNLGSYSFGQLTITGNTVNGPVSASFDFPTLIGGQSPFLTASLQSQFGNTLFSSVTIGSCVFTDALSCVSPAGNQAQFAIDNLVLAAVPEPETYAMLGLGLAAIGLVARRRARAANTNNV</sequence>
<evidence type="ECO:0000313" key="4">
    <source>
        <dbReference type="Proteomes" id="UP000297729"/>
    </source>
</evidence>
<dbReference type="RefSeq" id="WP_135200090.1">
    <property type="nucleotide sequence ID" value="NZ_SPVG01000028.1"/>
</dbReference>
<dbReference type="OrthoDB" id="8707306at2"/>
<name>A0A4Y9STK3_9BURK</name>
<dbReference type="NCBIfam" id="NF038120">
    <property type="entry name" value="PEP_CTERM_QFxxD"/>
    <property type="match status" value="1"/>
</dbReference>
<dbReference type="AlphaFoldDB" id="A0A4Y9STK3"/>